<dbReference type="SUPFAM" id="SSF53335">
    <property type="entry name" value="S-adenosyl-L-methionine-dependent methyltransferases"/>
    <property type="match status" value="2"/>
</dbReference>
<dbReference type="InterPro" id="IPR029063">
    <property type="entry name" value="SAM-dependent_MTases_sf"/>
</dbReference>
<name>K1R729_MAGGI</name>
<dbReference type="InterPro" id="IPR005299">
    <property type="entry name" value="MeTrfase_7"/>
</dbReference>
<proteinExistence type="predicted"/>
<sequence>MEFKMISDYSLNSNNFDLLLLLCVGKLTEVFSRHLDAVDDDRAINIVDFGTNDGRNIFPFLKIMIEQIRCRSTKRDINVVLNDLPTNDFNELAKNAEAFQKDMNDQCLYVMINPGNAYRRCLPRSSIDLGTCTFILQWVSRSVKLKNQLLYFPDHMEELQNTTIPLYHFRSETDIKAPFKEIDKEIDVKLLDLSTRKLRHYENKDIVDCVRSWMYHSMMDGLCQTRNNEEANDICESFFDDLKVHLSDRKWLDFEIKYASHESFEHHAYTIDSIFDNKNLHDFRHGTFSRHLDALDDDTTVTIVDFGTNDGRNIFPFMKIMIEQIRRRLKTCDINIVLNDQPTNDFNELAKNAEAFQREMNDQCLHVMINPGNAYRRCLPRSSIDLGTCTLMVQWLSTSVKLKNLLLYSPDHMKIILLWDMELTFKYYEGGRYGTDTCTAQYLHNA</sequence>
<dbReference type="AlphaFoldDB" id="K1R729"/>
<dbReference type="EMBL" id="JH818550">
    <property type="protein sequence ID" value="EKC29806.1"/>
    <property type="molecule type" value="Genomic_DNA"/>
</dbReference>
<gene>
    <name evidence="1" type="ORF">CGI_10011221</name>
</gene>
<dbReference type="HOGENOM" id="CLU_614296_0_0_1"/>
<reference evidence="1" key="1">
    <citation type="journal article" date="2012" name="Nature">
        <title>The oyster genome reveals stress adaptation and complexity of shell formation.</title>
        <authorList>
            <person name="Zhang G."/>
            <person name="Fang X."/>
            <person name="Guo X."/>
            <person name="Li L."/>
            <person name="Luo R."/>
            <person name="Xu F."/>
            <person name="Yang P."/>
            <person name="Zhang L."/>
            <person name="Wang X."/>
            <person name="Qi H."/>
            <person name="Xiong Z."/>
            <person name="Que H."/>
            <person name="Xie Y."/>
            <person name="Holland P.W."/>
            <person name="Paps J."/>
            <person name="Zhu Y."/>
            <person name="Wu F."/>
            <person name="Chen Y."/>
            <person name="Wang J."/>
            <person name="Peng C."/>
            <person name="Meng J."/>
            <person name="Yang L."/>
            <person name="Liu J."/>
            <person name="Wen B."/>
            <person name="Zhang N."/>
            <person name="Huang Z."/>
            <person name="Zhu Q."/>
            <person name="Feng Y."/>
            <person name="Mount A."/>
            <person name="Hedgecock D."/>
            <person name="Xu Z."/>
            <person name="Liu Y."/>
            <person name="Domazet-Loso T."/>
            <person name="Du Y."/>
            <person name="Sun X."/>
            <person name="Zhang S."/>
            <person name="Liu B."/>
            <person name="Cheng P."/>
            <person name="Jiang X."/>
            <person name="Li J."/>
            <person name="Fan D."/>
            <person name="Wang W."/>
            <person name="Fu W."/>
            <person name="Wang T."/>
            <person name="Wang B."/>
            <person name="Zhang J."/>
            <person name="Peng Z."/>
            <person name="Li Y."/>
            <person name="Li N."/>
            <person name="Wang J."/>
            <person name="Chen M."/>
            <person name="He Y."/>
            <person name="Tan F."/>
            <person name="Song X."/>
            <person name="Zheng Q."/>
            <person name="Huang R."/>
            <person name="Yang H."/>
            <person name="Du X."/>
            <person name="Chen L."/>
            <person name="Yang M."/>
            <person name="Gaffney P.M."/>
            <person name="Wang S."/>
            <person name="Luo L."/>
            <person name="She Z."/>
            <person name="Ming Y."/>
            <person name="Huang W."/>
            <person name="Zhang S."/>
            <person name="Huang B."/>
            <person name="Zhang Y."/>
            <person name="Qu T."/>
            <person name="Ni P."/>
            <person name="Miao G."/>
            <person name="Wang J."/>
            <person name="Wang Q."/>
            <person name="Steinberg C.E."/>
            <person name="Wang H."/>
            <person name="Li N."/>
            <person name="Qian L."/>
            <person name="Zhang G."/>
            <person name="Li Y."/>
            <person name="Yang H."/>
            <person name="Liu X."/>
            <person name="Wang J."/>
            <person name="Yin Y."/>
            <person name="Wang J."/>
        </authorList>
    </citation>
    <scope>NUCLEOTIDE SEQUENCE [LARGE SCALE GENOMIC DNA]</scope>
    <source>
        <strain evidence="1">05x7-T-G4-1.051#20</strain>
    </source>
</reference>
<dbReference type="PANTHER" id="PTHR31009">
    <property type="entry name" value="S-ADENOSYL-L-METHIONINE:CARBOXYL METHYLTRANSFERASE FAMILY PROTEIN"/>
    <property type="match status" value="1"/>
</dbReference>
<dbReference type="GO" id="GO:0008168">
    <property type="term" value="F:methyltransferase activity"/>
    <property type="evidence" value="ECO:0007669"/>
    <property type="project" value="InterPro"/>
</dbReference>
<dbReference type="Pfam" id="PF03492">
    <property type="entry name" value="Methyltransf_7"/>
    <property type="match status" value="2"/>
</dbReference>
<accession>K1R729</accession>
<organism evidence="1">
    <name type="scientific">Magallana gigas</name>
    <name type="common">Pacific oyster</name>
    <name type="synonym">Crassostrea gigas</name>
    <dbReference type="NCBI Taxonomy" id="29159"/>
    <lineage>
        <taxon>Eukaryota</taxon>
        <taxon>Metazoa</taxon>
        <taxon>Spiralia</taxon>
        <taxon>Lophotrochozoa</taxon>
        <taxon>Mollusca</taxon>
        <taxon>Bivalvia</taxon>
        <taxon>Autobranchia</taxon>
        <taxon>Pteriomorphia</taxon>
        <taxon>Ostreida</taxon>
        <taxon>Ostreoidea</taxon>
        <taxon>Ostreidae</taxon>
        <taxon>Magallana</taxon>
    </lineage>
</organism>
<protein>
    <submittedName>
        <fullName evidence="1">Uncharacterized protein</fullName>
    </submittedName>
</protein>
<dbReference type="Gene3D" id="3.40.50.150">
    <property type="entry name" value="Vaccinia Virus protein VP39"/>
    <property type="match status" value="2"/>
</dbReference>
<evidence type="ECO:0000313" key="1">
    <source>
        <dbReference type="EMBL" id="EKC29806.1"/>
    </source>
</evidence>
<dbReference type="InParanoid" id="K1R729"/>